<accession>A0AA88HFD0</accession>
<dbReference type="PANTHER" id="PTHR13135:SF0">
    <property type="entry name" value="PHOSPHORYLATED ADAPTER RNA EXPORT PROTEIN"/>
    <property type="match status" value="1"/>
</dbReference>
<keyword evidence="5" id="KW-0813">Transport</keyword>
<evidence type="ECO:0000256" key="1">
    <source>
        <dbReference type="ARBA" id="ARBA00004123"/>
    </source>
</evidence>
<comment type="caution">
    <text evidence="13">The sequence shown here is derived from an EMBL/GenBank/DDBJ whole genome shotgun (WGS) entry which is preliminary data.</text>
</comment>
<evidence type="ECO:0000256" key="5">
    <source>
        <dbReference type="ARBA" id="ARBA00022448"/>
    </source>
</evidence>
<feature type="compositionally biased region" description="Acidic residues" evidence="11">
    <location>
        <begin position="1"/>
        <end position="21"/>
    </location>
</feature>
<dbReference type="GO" id="GO:0006408">
    <property type="term" value="P:snRNA export from nucleus"/>
    <property type="evidence" value="ECO:0007669"/>
    <property type="project" value="InterPro"/>
</dbReference>
<dbReference type="Gene3D" id="1.10.10.1440">
    <property type="entry name" value="PHAX RNA-binding domain"/>
    <property type="match status" value="1"/>
</dbReference>
<keyword evidence="7" id="KW-0694">RNA-binding</keyword>
<evidence type="ECO:0000256" key="4">
    <source>
        <dbReference type="ARBA" id="ARBA00016856"/>
    </source>
</evidence>
<feature type="region of interest" description="Disordered" evidence="11">
    <location>
        <begin position="1"/>
        <end position="86"/>
    </location>
</feature>
<evidence type="ECO:0000256" key="6">
    <source>
        <dbReference type="ARBA" id="ARBA00022490"/>
    </source>
</evidence>
<protein>
    <recommendedName>
        <fullName evidence="4">Phosphorylated adapter RNA export protein</fullName>
    </recommendedName>
    <alternativeName>
        <fullName evidence="10">RNA U small nuclear RNA export adapter protein</fullName>
    </alternativeName>
</protein>
<organism evidence="13 14">
    <name type="scientific">Artemia franciscana</name>
    <name type="common">Brine shrimp</name>
    <name type="synonym">Artemia sanfranciscana</name>
    <dbReference type="NCBI Taxonomy" id="6661"/>
    <lineage>
        <taxon>Eukaryota</taxon>
        <taxon>Metazoa</taxon>
        <taxon>Ecdysozoa</taxon>
        <taxon>Arthropoda</taxon>
        <taxon>Crustacea</taxon>
        <taxon>Branchiopoda</taxon>
        <taxon>Anostraca</taxon>
        <taxon>Artemiidae</taxon>
        <taxon>Artemia</taxon>
    </lineage>
</organism>
<feature type="region of interest" description="Disordered" evidence="11">
    <location>
        <begin position="388"/>
        <end position="419"/>
    </location>
</feature>
<comment type="similarity">
    <text evidence="3">Belongs to the PHAX family.</text>
</comment>
<keyword evidence="9" id="KW-0539">Nucleus</keyword>
<gene>
    <name evidence="13" type="ORF">QYM36_016798</name>
</gene>
<dbReference type="InterPro" id="IPR038092">
    <property type="entry name" value="PHAX_RNA-binding_sf"/>
</dbReference>
<evidence type="ECO:0000256" key="3">
    <source>
        <dbReference type="ARBA" id="ARBA00006094"/>
    </source>
</evidence>
<dbReference type="InterPro" id="IPR039047">
    <property type="entry name" value="PHAX"/>
</dbReference>
<keyword evidence="6" id="KW-0963">Cytoplasm</keyword>
<comment type="subcellular location">
    <subcellularLocation>
        <location evidence="2">Cytoplasm</location>
    </subcellularLocation>
    <subcellularLocation>
        <location evidence="1">Nucleus</location>
    </subcellularLocation>
</comment>
<evidence type="ECO:0000256" key="7">
    <source>
        <dbReference type="ARBA" id="ARBA00022884"/>
    </source>
</evidence>
<dbReference type="PANTHER" id="PTHR13135">
    <property type="entry name" value="CYTOSOLIC RESINIFERATOXIN BINDING PROTEIN RBP-26"/>
    <property type="match status" value="1"/>
</dbReference>
<dbReference type="Pfam" id="PF10258">
    <property type="entry name" value="PHAX_RNA-bd"/>
    <property type="match status" value="1"/>
</dbReference>
<feature type="compositionally biased region" description="Basic and acidic residues" evidence="11">
    <location>
        <begin position="35"/>
        <end position="59"/>
    </location>
</feature>
<dbReference type="AlphaFoldDB" id="A0AA88HFD0"/>
<dbReference type="GO" id="GO:0005737">
    <property type="term" value="C:cytoplasm"/>
    <property type="evidence" value="ECO:0007669"/>
    <property type="project" value="UniProtKB-SubCell"/>
</dbReference>
<evidence type="ECO:0000256" key="2">
    <source>
        <dbReference type="ARBA" id="ARBA00004496"/>
    </source>
</evidence>
<dbReference type="GO" id="GO:0005634">
    <property type="term" value="C:nucleus"/>
    <property type="evidence" value="ECO:0007669"/>
    <property type="project" value="UniProtKB-SubCell"/>
</dbReference>
<dbReference type="EMBL" id="JAVRJZ010000021">
    <property type="protein sequence ID" value="KAK2704521.1"/>
    <property type="molecule type" value="Genomic_DNA"/>
</dbReference>
<evidence type="ECO:0000256" key="9">
    <source>
        <dbReference type="ARBA" id="ARBA00023242"/>
    </source>
</evidence>
<evidence type="ECO:0000256" key="11">
    <source>
        <dbReference type="SAM" id="MobiDB-lite"/>
    </source>
</evidence>
<evidence type="ECO:0000313" key="13">
    <source>
        <dbReference type="EMBL" id="KAK2704521.1"/>
    </source>
</evidence>
<dbReference type="GO" id="GO:0015031">
    <property type="term" value="P:protein transport"/>
    <property type="evidence" value="ECO:0007669"/>
    <property type="project" value="UniProtKB-KW"/>
</dbReference>
<keyword evidence="8" id="KW-0653">Protein transport</keyword>
<keyword evidence="14" id="KW-1185">Reference proteome</keyword>
<sequence>MDNELEVEEGELSDASEEENIEYVPLDRPQLQPRRTLDTPKLQEKPKYEVKKPTIKFDSESDSPTSGDSDEDGPAPLKRRMISAPLYSQHPTVAKVPKQRNDIWSNAILEQTFEEEVKSFNISRKANEVKRDVESFFYDVTNENGEKIEIEDWKEDVAEVKTETVKEDFDQLLTKEKERRGVKRGHRKPKKKIQSKNDGARYLQPLVTTAENKNEEVAKDIQTKLFENNYDLIENIVNTLGKEAAIRLYNETRDVEEMGGLKTVDNYRRRTSGGVFFFLVRKDDNFPMNLVTEIFKPHNKKMASLKKRMKMKKFKEELEKKNFLISPSEEEGKTRADAIIEAMNKDAGKEGKSRTDVILEAMNKDAHISWEKGKVRADAVMGAVDTESGEVSRIESAKNQKDATPSVENVPKPNPSPVDMVDDYFDDCVTLETFEIF</sequence>
<dbReference type="InterPro" id="IPR019385">
    <property type="entry name" value="PHAX_RNA-binding_domain"/>
</dbReference>
<evidence type="ECO:0000256" key="10">
    <source>
        <dbReference type="ARBA" id="ARBA00030834"/>
    </source>
</evidence>
<evidence type="ECO:0000256" key="8">
    <source>
        <dbReference type="ARBA" id="ARBA00022927"/>
    </source>
</evidence>
<feature type="compositionally biased region" description="Basic and acidic residues" evidence="11">
    <location>
        <begin position="390"/>
        <end position="401"/>
    </location>
</feature>
<feature type="domain" description="Phosphorylated adapter RNA export protein RNA-binding" evidence="12">
    <location>
        <begin position="217"/>
        <end position="299"/>
    </location>
</feature>
<name>A0AA88HFD0_ARTSF</name>
<dbReference type="GO" id="GO:0003723">
    <property type="term" value="F:RNA binding"/>
    <property type="evidence" value="ECO:0007669"/>
    <property type="project" value="UniProtKB-KW"/>
</dbReference>
<dbReference type="Proteomes" id="UP001187531">
    <property type="component" value="Unassembled WGS sequence"/>
</dbReference>
<evidence type="ECO:0000313" key="14">
    <source>
        <dbReference type="Proteomes" id="UP001187531"/>
    </source>
</evidence>
<reference evidence="13" key="1">
    <citation type="submission" date="2023-07" db="EMBL/GenBank/DDBJ databases">
        <title>Chromosome-level genome assembly of Artemia franciscana.</title>
        <authorList>
            <person name="Jo E."/>
        </authorList>
    </citation>
    <scope>NUCLEOTIDE SEQUENCE</scope>
    <source>
        <tissue evidence="13">Whole body</tissue>
    </source>
</reference>
<proteinExistence type="inferred from homology"/>
<evidence type="ECO:0000259" key="12">
    <source>
        <dbReference type="Pfam" id="PF10258"/>
    </source>
</evidence>